<dbReference type="WBParaSite" id="L893_g21761.t1">
    <property type="protein sequence ID" value="L893_g21761.t1"/>
    <property type="gene ID" value="L893_g21761"/>
</dbReference>
<protein>
    <submittedName>
        <fullName evidence="2">AMP-binding domain-containing protein</fullName>
    </submittedName>
</protein>
<dbReference type="AlphaFoldDB" id="A0A1I7Z157"/>
<evidence type="ECO:0000313" key="2">
    <source>
        <dbReference type="WBParaSite" id="L893_g21761.t1"/>
    </source>
</evidence>
<organism evidence="1 2">
    <name type="scientific">Steinernema glaseri</name>
    <dbReference type="NCBI Taxonomy" id="37863"/>
    <lineage>
        <taxon>Eukaryota</taxon>
        <taxon>Metazoa</taxon>
        <taxon>Ecdysozoa</taxon>
        <taxon>Nematoda</taxon>
        <taxon>Chromadorea</taxon>
        <taxon>Rhabditida</taxon>
        <taxon>Tylenchina</taxon>
        <taxon>Panagrolaimomorpha</taxon>
        <taxon>Strongyloidoidea</taxon>
        <taxon>Steinernematidae</taxon>
        <taxon>Steinernema</taxon>
    </lineage>
</organism>
<keyword evidence="1" id="KW-1185">Reference proteome</keyword>
<proteinExistence type="predicted"/>
<evidence type="ECO:0000313" key="1">
    <source>
        <dbReference type="Proteomes" id="UP000095287"/>
    </source>
</evidence>
<reference evidence="2" key="1">
    <citation type="submission" date="2016-11" db="UniProtKB">
        <authorList>
            <consortium name="WormBaseParasite"/>
        </authorList>
    </citation>
    <scope>IDENTIFICATION</scope>
</reference>
<accession>A0A1I7Z157</accession>
<sequence length="131" mass="14685">MSFGNVLHRHFPTDIYIHEHHPHVECAAAIALLESPYLCVSRGEQEARGDGSQLIQSVWGSEQHGGPAVVIMVPTENPTSVFWASHFRKSKSTSDFQSGKLRFLLPHTAGAYTYVTRYKELVPIIMIGRRP</sequence>
<dbReference type="Proteomes" id="UP000095287">
    <property type="component" value="Unplaced"/>
</dbReference>
<name>A0A1I7Z157_9BILA</name>